<comment type="caution">
    <text evidence="1">The sequence shown here is derived from an EMBL/GenBank/DDBJ whole genome shotgun (WGS) entry which is preliminary data.</text>
</comment>
<dbReference type="RefSeq" id="WP_183732722.1">
    <property type="nucleotide sequence ID" value="NZ_JACHID010000010.1"/>
</dbReference>
<dbReference type="Proteomes" id="UP000528322">
    <property type="component" value="Unassembled WGS sequence"/>
</dbReference>
<proteinExistence type="predicted"/>
<accession>A0A7W8DHJ5</accession>
<protein>
    <recommendedName>
        <fullName evidence="3">Lipoprotein</fullName>
    </recommendedName>
</protein>
<evidence type="ECO:0008006" key="3">
    <source>
        <dbReference type="Google" id="ProtNLM"/>
    </source>
</evidence>
<evidence type="ECO:0000313" key="2">
    <source>
        <dbReference type="Proteomes" id="UP000528322"/>
    </source>
</evidence>
<gene>
    <name evidence="1" type="ORF">HNR37_001688</name>
</gene>
<name>A0A7W8DHJ5_9BACT</name>
<reference evidence="1 2" key="1">
    <citation type="submission" date="2020-08" db="EMBL/GenBank/DDBJ databases">
        <title>Genomic Encyclopedia of Type Strains, Phase IV (KMG-IV): sequencing the most valuable type-strain genomes for metagenomic binning, comparative biology and taxonomic classification.</title>
        <authorList>
            <person name="Goeker M."/>
        </authorList>
    </citation>
    <scope>NUCLEOTIDE SEQUENCE [LARGE SCALE GENOMIC DNA]</scope>
    <source>
        <strain evidence="1 2">DSM 22071</strain>
    </source>
</reference>
<organism evidence="1 2">
    <name type="scientific">Desulfurispira natronophila</name>
    <dbReference type="NCBI Taxonomy" id="682562"/>
    <lineage>
        <taxon>Bacteria</taxon>
        <taxon>Pseudomonadati</taxon>
        <taxon>Chrysiogenota</taxon>
        <taxon>Chrysiogenia</taxon>
        <taxon>Chrysiogenales</taxon>
        <taxon>Chrysiogenaceae</taxon>
        <taxon>Desulfurispira</taxon>
    </lineage>
</organism>
<dbReference type="AlphaFoldDB" id="A0A7W8DHJ5"/>
<keyword evidence="2" id="KW-1185">Reference proteome</keyword>
<dbReference type="PROSITE" id="PS51257">
    <property type="entry name" value="PROKAR_LIPOPROTEIN"/>
    <property type="match status" value="1"/>
</dbReference>
<dbReference type="EMBL" id="JACHID010000010">
    <property type="protein sequence ID" value="MBB5022353.1"/>
    <property type="molecule type" value="Genomic_DNA"/>
</dbReference>
<sequence>MRIGLPLVLIVLAITLLGGCRLEVQGSNFSLVITHFHVSGDPHHSYGPGSHFSLEAGYHLEGSSSGTAQVTTVLKSSSAVSASGAGGEYVISAYECHGISNGSSLACSSGAAVVCSLDPATDSDSLLVRCNGPDFSTTPRQTVVPSVRR</sequence>
<evidence type="ECO:0000313" key="1">
    <source>
        <dbReference type="EMBL" id="MBB5022353.1"/>
    </source>
</evidence>